<dbReference type="InterPro" id="IPR032807">
    <property type="entry name" value="GNVR"/>
</dbReference>
<dbReference type="InterPro" id="IPR005702">
    <property type="entry name" value="Wzc-like_C"/>
</dbReference>
<evidence type="ECO:0000256" key="2">
    <source>
        <dbReference type="ARBA" id="ARBA00022840"/>
    </source>
</evidence>
<dbReference type="InterPro" id="IPR017746">
    <property type="entry name" value="Cellulose_synthase_operon_BcsQ"/>
</dbReference>
<name>A0ABX5GP15_9GAMM</name>
<accession>A0ABX5GP15</accession>
<evidence type="ECO:0000259" key="4">
    <source>
        <dbReference type="Pfam" id="PF13807"/>
    </source>
</evidence>
<dbReference type="CDD" id="cd05387">
    <property type="entry name" value="BY-kinase"/>
    <property type="match status" value="1"/>
</dbReference>
<keyword evidence="6" id="KW-1185">Reference proteome</keyword>
<keyword evidence="3" id="KW-0472">Membrane</keyword>
<keyword evidence="3" id="KW-0812">Transmembrane</keyword>
<gene>
    <name evidence="5" type="ORF">C9J52_15960</name>
</gene>
<keyword evidence="2" id="KW-0067">ATP-binding</keyword>
<evidence type="ECO:0000256" key="1">
    <source>
        <dbReference type="ARBA" id="ARBA00022741"/>
    </source>
</evidence>
<proteinExistence type="predicted"/>
<dbReference type="PANTHER" id="PTHR32309">
    <property type="entry name" value="TYROSINE-PROTEIN KINASE"/>
    <property type="match status" value="1"/>
</dbReference>
<dbReference type="Pfam" id="PF06564">
    <property type="entry name" value="CBP_BcsQ"/>
    <property type="match status" value="1"/>
</dbReference>
<dbReference type="Pfam" id="PF13807">
    <property type="entry name" value="GNVR"/>
    <property type="match status" value="1"/>
</dbReference>
<reference evidence="5 6" key="1">
    <citation type="submission" date="2018-03" db="EMBL/GenBank/DDBJ databases">
        <title>Whole genome sequencing of Histamine producing bacteria.</title>
        <authorList>
            <person name="Butler K."/>
        </authorList>
    </citation>
    <scope>NUCLEOTIDE SEQUENCE [LARGE SCALE GENOMIC DNA]</scope>
    <source>
        <strain evidence="5 6">ATCC 51761</strain>
    </source>
</reference>
<feature type="transmembrane region" description="Helical" evidence="3">
    <location>
        <begin position="422"/>
        <end position="445"/>
    </location>
</feature>
<dbReference type="SUPFAM" id="SSF52540">
    <property type="entry name" value="P-loop containing nucleoside triphosphate hydrolases"/>
    <property type="match status" value="1"/>
</dbReference>
<comment type="caution">
    <text evidence="5">The sequence shown here is derived from an EMBL/GenBank/DDBJ whole genome shotgun (WGS) entry which is preliminary data.</text>
</comment>
<dbReference type="RefSeq" id="WP_107180508.1">
    <property type="nucleotide sequence ID" value="NZ_PYLX01000005.1"/>
</dbReference>
<feature type="domain" description="Tyrosine-protein kinase G-rich" evidence="4">
    <location>
        <begin position="372"/>
        <end position="441"/>
    </location>
</feature>
<sequence>MTSLFVEEGSKLESTVDFSRVLKSAKKNWWKVLAFSVITTGCFIPLITKMAPKYEAYASVYLKAAETKPTLFEQVRSFDSTQKEYYETQYQLIKARRVAEVVVDDLKLYNNPEFYGHVKDDATLTEKKNNSVNYLLKHLMVSAVRKTQLVDVGFESESPQMAAKVANDVVRTYINFTIEDNRKASIDTSLVLGKQIADLKVNLDKKEANLNDFLKKEHLITFKGVDGFQTAELTLLTENLSSATAQRAHSEALYKTITSHSNDAFSQMSSIPEISRHPQMETLKMKLIDQKTELSNLEKRYGDRNEKVIQAKASLVILQHQSRVLIQEIIQGIKEQYQSAVLKENQLQASVNKMTAGFQLLGQKKTQYDNLLDNINKTRKIYNQLIQRENETAVNSEFIESAATMIDSALVPLKPTKPNKKLLVAVIVVISLLIAIMFFVILAAMNNKVLAISEVKRRLGLEVLGEIRKYKKGLGAKTIIAGKDDLPSLGEAAFGIRSAIYLLDGKSKTIAISSTMIGEGASTVTALIGQALAIDARVLIVDMNIRAKTLSVDLGYGDHLGITDIVYANSKASKSIVKLTNFDFIPAGKYSVVSPLVMLTNRKIESVFTELANNYDYVIFDAPAVEQGQDILLISQFSDAIIYVVESNKLSSPKIVNSIIKLKASHANILGCVLNKVDDSLIEASENLNSSTVKDLI</sequence>
<dbReference type="Proteomes" id="UP000241190">
    <property type="component" value="Unassembled WGS sequence"/>
</dbReference>
<dbReference type="PANTHER" id="PTHR32309:SF13">
    <property type="entry name" value="FERRIC ENTEROBACTIN TRANSPORT PROTEIN FEPE"/>
    <property type="match status" value="1"/>
</dbReference>
<dbReference type="InterPro" id="IPR027417">
    <property type="entry name" value="P-loop_NTPase"/>
</dbReference>
<evidence type="ECO:0000256" key="3">
    <source>
        <dbReference type="SAM" id="Phobius"/>
    </source>
</evidence>
<protein>
    <recommendedName>
        <fullName evidence="4">Tyrosine-protein kinase G-rich domain-containing protein</fullName>
    </recommendedName>
</protein>
<organism evidence="5 6">
    <name type="scientific">Photobacterium iliopiscarium</name>
    <dbReference type="NCBI Taxonomy" id="56192"/>
    <lineage>
        <taxon>Bacteria</taxon>
        <taxon>Pseudomonadati</taxon>
        <taxon>Pseudomonadota</taxon>
        <taxon>Gammaproteobacteria</taxon>
        <taxon>Vibrionales</taxon>
        <taxon>Vibrionaceae</taxon>
        <taxon>Photobacterium</taxon>
    </lineage>
</organism>
<dbReference type="Gene3D" id="3.40.50.300">
    <property type="entry name" value="P-loop containing nucleotide triphosphate hydrolases"/>
    <property type="match status" value="1"/>
</dbReference>
<evidence type="ECO:0000313" key="5">
    <source>
        <dbReference type="EMBL" id="PSW93086.1"/>
    </source>
</evidence>
<dbReference type="EMBL" id="PYOP01000030">
    <property type="protein sequence ID" value="PSW93086.1"/>
    <property type="molecule type" value="Genomic_DNA"/>
</dbReference>
<keyword evidence="1" id="KW-0547">Nucleotide-binding</keyword>
<keyword evidence="3" id="KW-1133">Transmembrane helix</keyword>
<evidence type="ECO:0000313" key="6">
    <source>
        <dbReference type="Proteomes" id="UP000241190"/>
    </source>
</evidence>
<dbReference type="InterPro" id="IPR050445">
    <property type="entry name" value="Bact_polysacc_biosynth/exp"/>
</dbReference>